<feature type="binding site" evidence="10">
    <location>
        <position position="91"/>
    </location>
    <ligand>
        <name>(6S)-5-formyl-5,6,7,8-tetrahydrofolate</name>
        <dbReference type="ChEBI" id="CHEBI:57457"/>
    </ligand>
</feature>
<dbReference type="GO" id="GO:0005525">
    <property type="term" value="F:GTP binding"/>
    <property type="evidence" value="ECO:0007669"/>
    <property type="project" value="UniProtKB-UniRule"/>
</dbReference>
<feature type="binding site" evidence="10">
    <location>
        <position position="239"/>
    </location>
    <ligand>
        <name>Mg(2+)</name>
        <dbReference type="ChEBI" id="CHEBI:18420"/>
    </ligand>
</feature>
<dbReference type="HOGENOM" id="CLU_019624_4_1_12"/>
<keyword evidence="6 10" id="KW-0378">Hydrolase</keyword>
<evidence type="ECO:0000313" key="13">
    <source>
        <dbReference type="EMBL" id="EMB34136.1"/>
    </source>
</evidence>
<dbReference type="InterPro" id="IPR004520">
    <property type="entry name" value="GTPase_MnmE"/>
</dbReference>
<evidence type="ECO:0000259" key="12">
    <source>
        <dbReference type="PROSITE" id="PS51709"/>
    </source>
</evidence>
<evidence type="ECO:0000256" key="7">
    <source>
        <dbReference type="ARBA" id="ARBA00022842"/>
    </source>
</evidence>
<keyword evidence="8 10" id="KW-0630">Potassium</keyword>
<feature type="binding site" evidence="10">
    <location>
        <position position="260"/>
    </location>
    <ligand>
        <name>Mg(2+)</name>
        <dbReference type="ChEBI" id="CHEBI:18420"/>
    </ligand>
</feature>
<evidence type="ECO:0000256" key="10">
    <source>
        <dbReference type="HAMAP-Rule" id="MF_00379"/>
    </source>
</evidence>
<dbReference type="InterPro" id="IPR005225">
    <property type="entry name" value="Small_GTP-bd"/>
</dbReference>
<comment type="function">
    <text evidence="10">Exhibits a very high intrinsic GTPase hydrolysis rate. Involved in the addition of a carboxymethylaminomethyl (cmnm) group at the wobble position (U34) of certain tRNAs, forming tRNA-cmnm(5)s(2)U34.</text>
</comment>
<feature type="binding site" evidence="10">
    <location>
        <position position="28"/>
    </location>
    <ligand>
        <name>(6S)-5-formyl-5,6,7,8-tetrahydrofolate</name>
        <dbReference type="ChEBI" id="CHEBI:57457"/>
    </ligand>
</feature>
<evidence type="ECO:0000256" key="9">
    <source>
        <dbReference type="ARBA" id="ARBA00023134"/>
    </source>
</evidence>
<evidence type="ECO:0000256" key="11">
    <source>
        <dbReference type="RuleBase" id="RU003313"/>
    </source>
</evidence>
<comment type="caution">
    <text evidence="13">The sequence shown here is derived from an EMBL/GenBank/DDBJ whole genome shotgun (WGS) entry which is preliminary data.</text>
</comment>
<dbReference type="SUPFAM" id="SSF52540">
    <property type="entry name" value="P-loop containing nucleoside triphosphate hydrolases"/>
    <property type="match status" value="1"/>
</dbReference>
<dbReference type="Pfam" id="PF12631">
    <property type="entry name" value="MnmE_helical"/>
    <property type="match status" value="1"/>
</dbReference>
<dbReference type="NCBIfam" id="TIGR00231">
    <property type="entry name" value="small_GTP"/>
    <property type="match status" value="1"/>
</dbReference>
<dbReference type="InterPro" id="IPR006073">
    <property type="entry name" value="GTP-bd"/>
</dbReference>
<feature type="binding site" evidence="10">
    <location>
        <begin position="279"/>
        <end position="282"/>
    </location>
    <ligand>
        <name>GTP</name>
        <dbReference type="ChEBI" id="CHEBI:37565"/>
    </ligand>
</feature>
<dbReference type="Gene3D" id="1.20.120.430">
    <property type="entry name" value="tRNA modification GTPase MnmE domain 2"/>
    <property type="match status" value="1"/>
</dbReference>
<comment type="subunit">
    <text evidence="10">Homodimer. Heterotetramer of two MnmE and two MnmG subunits.</text>
</comment>
<dbReference type="Pfam" id="PF10396">
    <property type="entry name" value="TrmE_N"/>
    <property type="match status" value="1"/>
</dbReference>
<dbReference type="Proteomes" id="UP000011705">
    <property type="component" value="Chromosome"/>
</dbReference>
<keyword evidence="7 10" id="KW-0460">Magnesium</keyword>
<dbReference type="PATRIC" id="fig|999432.5.peg.920"/>
<evidence type="ECO:0000256" key="6">
    <source>
        <dbReference type="ARBA" id="ARBA00022801"/>
    </source>
</evidence>
<dbReference type="EC" id="3.6.-.-" evidence="10"/>
<keyword evidence="4 10" id="KW-0479">Metal-binding</keyword>
<feature type="binding site" evidence="10">
    <location>
        <position position="256"/>
    </location>
    <ligand>
        <name>K(+)</name>
        <dbReference type="ChEBI" id="CHEBI:29103"/>
    </ligand>
</feature>
<feature type="binding site" evidence="10">
    <location>
        <begin position="235"/>
        <end position="240"/>
    </location>
    <ligand>
        <name>GTP</name>
        <dbReference type="ChEBI" id="CHEBI:37565"/>
    </ligand>
</feature>
<dbReference type="CDD" id="cd14858">
    <property type="entry name" value="TrmE_N"/>
    <property type="match status" value="1"/>
</dbReference>
<dbReference type="RefSeq" id="WP_002683777.1">
    <property type="nucleotide sequence ID" value="NZ_CM001795.1"/>
</dbReference>
<dbReference type="Pfam" id="PF01926">
    <property type="entry name" value="MMR_HSR1"/>
    <property type="match status" value="1"/>
</dbReference>
<feature type="binding site" evidence="10">
    <location>
        <position position="130"/>
    </location>
    <ligand>
        <name>(6S)-5-formyl-5,6,7,8-tetrahydrofolate</name>
        <dbReference type="ChEBI" id="CHEBI:57457"/>
    </ligand>
</feature>
<protein>
    <recommendedName>
        <fullName evidence="10">tRNA modification GTPase MnmE</fullName>
        <ecNumber evidence="10">3.6.-.-</ecNumber>
    </recommendedName>
</protein>
<evidence type="ECO:0000256" key="1">
    <source>
        <dbReference type="ARBA" id="ARBA00011043"/>
    </source>
</evidence>
<accession>A0A0E2E5A5</accession>
<feature type="binding site" evidence="10">
    <location>
        <begin position="254"/>
        <end position="260"/>
    </location>
    <ligand>
        <name>GTP</name>
        <dbReference type="ChEBI" id="CHEBI:37565"/>
    </ligand>
</feature>
<dbReference type="PANTHER" id="PTHR42714:SF2">
    <property type="entry name" value="TRNA MODIFICATION GTPASE GTPBP3, MITOCHONDRIAL"/>
    <property type="match status" value="1"/>
</dbReference>
<dbReference type="InterPro" id="IPR027368">
    <property type="entry name" value="MnmE_dom2"/>
</dbReference>
<dbReference type="NCBIfam" id="TIGR00450">
    <property type="entry name" value="mnmE_trmE_thdF"/>
    <property type="match status" value="1"/>
</dbReference>
<feature type="domain" description="TrmE-type G" evidence="12">
    <location>
        <begin position="225"/>
        <end position="391"/>
    </location>
</feature>
<gene>
    <name evidence="10" type="primary">mnmE</name>
    <name evidence="10" type="synonym">trmE</name>
    <name evidence="13" type="ORF">HMPREF9726_00885</name>
</gene>
<evidence type="ECO:0000256" key="2">
    <source>
        <dbReference type="ARBA" id="ARBA00022490"/>
    </source>
</evidence>
<dbReference type="InterPro" id="IPR027417">
    <property type="entry name" value="P-loop_NTPase"/>
</dbReference>
<reference evidence="13" key="1">
    <citation type="submission" date="2012-01" db="EMBL/GenBank/DDBJ databases">
        <title>The Genome Sequence of Treponema denticola H-22.</title>
        <authorList>
            <consortium name="The Broad Institute Genome Sequencing Platform"/>
            <person name="Earl A."/>
            <person name="Ward D."/>
            <person name="Feldgarden M."/>
            <person name="Gevers D."/>
            <person name="Blanton J.M."/>
            <person name="Fenno C.J."/>
            <person name="Baranova O.V."/>
            <person name="Mathney J."/>
            <person name="Dewhirst F.E."/>
            <person name="Izard J."/>
            <person name="Young S.K."/>
            <person name="Zeng Q."/>
            <person name="Gargeya S."/>
            <person name="Fitzgerald M."/>
            <person name="Haas B."/>
            <person name="Abouelleil A."/>
            <person name="Alvarado L."/>
            <person name="Arachchi H.M."/>
            <person name="Berlin A."/>
            <person name="Chapman S.B."/>
            <person name="Gearin G."/>
            <person name="Goldberg J."/>
            <person name="Griggs A."/>
            <person name="Gujja S."/>
            <person name="Hansen M."/>
            <person name="Heiman D."/>
            <person name="Howarth C."/>
            <person name="Larimer J."/>
            <person name="Lui A."/>
            <person name="MacDonald P.J.P."/>
            <person name="McCowen C."/>
            <person name="Montmayeur A."/>
            <person name="Murphy C."/>
            <person name="Neiman D."/>
            <person name="Pearson M."/>
            <person name="Priest M."/>
            <person name="Roberts A."/>
            <person name="Saif S."/>
            <person name="Shea T."/>
            <person name="Sisk P."/>
            <person name="Stolte C."/>
            <person name="Sykes S."/>
            <person name="Wortman J."/>
            <person name="Nusbaum C."/>
            <person name="Birren B."/>
        </authorList>
    </citation>
    <scope>NUCLEOTIDE SEQUENCE [LARGE SCALE GENOMIC DNA]</scope>
    <source>
        <strain evidence="13">H-22</strain>
    </source>
</reference>
<evidence type="ECO:0000256" key="4">
    <source>
        <dbReference type="ARBA" id="ARBA00022723"/>
    </source>
</evidence>
<feature type="binding site" evidence="10">
    <location>
        <position position="254"/>
    </location>
    <ligand>
        <name>K(+)</name>
        <dbReference type="ChEBI" id="CHEBI:29103"/>
    </ligand>
</feature>
<dbReference type="GO" id="GO:0046872">
    <property type="term" value="F:metal ion binding"/>
    <property type="evidence" value="ECO:0007669"/>
    <property type="project" value="UniProtKB-KW"/>
</dbReference>
<dbReference type="InterPro" id="IPR027266">
    <property type="entry name" value="TrmE/GcvT-like"/>
</dbReference>
<proteinExistence type="inferred from homology"/>
<comment type="caution">
    <text evidence="10">Lacks conserved residue(s) required for the propagation of feature annotation.</text>
</comment>
<dbReference type="InterPro" id="IPR018948">
    <property type="entry name" value="GTP-bd_TrmE_N"/>
</dbReference>
<feature type="binding site" evidence="10">
    <location>
        <position position="235"/>
    </location>
    <ligand>
        <name>K(+)</name>
        <dbReference type="ChEBI" id="CHEBI:29103"/>
    </ligand>
</feature>
<dbReference type="GO" id="GO:0005829">
    <property type="term" value="C:cytosol"/>
    <property type="evidence" value="ECO:0007669"/>
    <property type="project" value="TreeGrafter"/>
</dbReference>
<evidence type="ECO:0000256" key="3">
    <source>
        <dbReference type="ARBA" id="ARBA00022694"/>
    </source>
</evidence>
<comment type="cofactor">
    <cofactor evidence="10">
        <name>K(+)</name>
        <dbReference type="ChEBI" id="CHEBI:29103"/>
    </cofactor>
    <text evidence="10">Binds 1 potassium ion per subunit.</text>
</comment>
<feature type="binding site" evidence="10">
    <location>
        <position position="259"/>
    </location>
    <ligand>
        <name>K(+)</name>
        <dbReference type="ChEBI" id="CHEBI:29103"/>
    </ligand>
</feature>
<feature type="binding site" evidence="10">
    <location>
        <position position="472"/>
    </location>
    <ligand>
        <name>(6S)-5-formyl-5,6,7,8-tetrahydrofolate</name>
        <dbReference type="ChEBI" id="CHEBI:57457"/>
    </ligand>
</feature>
<dbReference type="EMBL" id="AGDV01000009">
    <property type="protein sequence ID" value="EMB34136.1"/>
    <property type="molecule type" value="Genomic_DNA"/>
</dbReference>
<dbReference type="InterPro" id="IPR031168">
    <property type="entry name" value="G_TrmE"/>
</dbReference>
<organism evidence="13">
    <name type="scientific">Treponema denticola H-22</name>
    <dbReference type="NCBI Taxonomy" id="999432"/>
    <lineage>
        <taxon>Bacteria</taxon>
        <taxon>Pseudomonadati</taxon>
        <taxon>Spirochaetota</taxon>
        <taxon>Spirochaetia</taxon>
        <taxon>Spirochaetales</taxon>
        <taxon>Treponemataceae</taxon>
        <taxon>Treponema</taxon>
    </lineage>
</organism>
<dbReference type="CDD" id="cd04164">
    <property type="entry name" value="trmE"/>
    <property type="match status" value="1"/>
</dbReference>
<dbReference type="Gene3D" id="3.40.50.300">
    <property type="entry name" value="P-loop containing nucleotide triphosphate hydrolases"/>
    <property type="match status" value="1"/>
</dbReference>
<sequence>MQIGKYSLDDPIAAIATALSPAALGIVRTSGKGAIDLASAIFSKPEKLKEAQGNTILHGWVLDPESKKEVDEVTVCVYREPKSFTGEDSVEFICHGGTAVVLKIYRLLIENGFRAAEGGEFTFRAFANGKADLTRAEAVNEIINSKTDINIELAAGRLSGNLFSGIEEIKHGLTAVIAAADVEIEYPEDEETSQGAFSPDLILRIIEPLKDLADSWAAEKIFIQGAKVVLAGKTNAGKSSLFNALLKEDRAIVSDIHGTTRDWLEASLNFNGIPVSLYDTAGIRYTQDSIEAIGVERSLEMSRNADLILYLCDPKDILSAGSLNKEDSEFIQNAKAPVITVITKEDLLDAESKEKIKEILKAEKINEPIIISSKASNGIKALSEKAYSVLAKNTGSSGFSKTTSLGSERQRDAVQKALDVLKTAYQNSLEGFPLDLIVEDLEEALSFLGEITGEVRSDDILDKVFSGFCVGK</sequence>
<dbReference type="AlphaFoldDB" id="A0A0E2E5A5"/>
<dbReference type="GO" id="GO:0030488">
    <property type="term" value="P:tRNA methylation"/>
    <property type="evidence" value="ECO:0007669"/>
    <property type="project" value="TreeGrafter"/>
</dbReference>
<dbReference type="GO" id="GO:0003924">
    <property type="term" value="F:GTPase activity"/>
    <property type="evidence" value="ECO:0007669"/>
    <property type="project" value="UniProtKB-UniRule"/>
</dbReference>
<keyword evidence="2 10" id="KW-0963">Cytoplasm</keyword>
<evidence type="ECO:0000256" key="5">
    <source>
        <dbReference type="ARBA" id="ARBA00022741"/>
    </source>
</evidence>
<keyword evidence="3 10" id="KW-0819">tRNA processing</keyword>
<dbReference type="Gene3D" id="3.30.1360.120">
    <property type="entry name" value="Probable tRNA modification gtpase trme, domain 1"/>
    <property type="match status" value="1"/>
</dbReference>
<dbReference type="PROSITE" id="PS51709">
    <property type="entry name" value="G_TRME"/>
    <property type="match status" value="1"/>
</dbReference>
<dbReference type="GO" id="GO:0002098">
    <property type="term" value="P:tRNA wobble uridine modification"/>
    <property type="evidence" value="ECO:0007669"/>
    <property type="project" value="TreeGrafter"/>
</dbReference>
<keyword evidence="9 10" id="KW-0342">GTP-binding</keyword>
<dbReference type="InterPro" id="IPR025867">
    <property type="entry name" value="MnmE_helical"/>
</dbReference>
<keyword evidence="5 10" id="KW-0547">Nucleotide-binding</keyword>
<comment type="subcellular location">
    <subcellularLocation>
        <location evidence="10">Cytoplasm</location>
    </subcellularLocation>
</comment>
<comment type="similarity">
    <text evidence="1 10 11">Belongs to the TRAFAC class TrmE-Era-EngA-EngB-Septin-like GTPase superfamily. TrmE GTPase family.</text>
</comment>
<dbReference type="HAMAP" id="MF_00379">
    <property type="entry name" value="GTPase_MnmE"/>
    <property type="match status" value="1"/>
</dbReference>
<dbReference type="FunFam" id="3.40.50.300:FF:001376">
    <property type="entry name" value="tRNA modification GTPase MnmE"/>
    <property type="match status" value="1"/>
</dbReference>
<name>A0A0E2E5A5_TREDN</name>
<evidence type="ECO:0000256" key="8">
    <source>
        <dbReference type="ARBA" id="ARBA00022958"/>
    </source>
</evidence>
<dbReference type="PANTHER" id="PTHR42714">
    <property type="entry name" value="TRNA MODIFICATION GTPASE GTPBP3"/>
    <property type="match status" value="1"/>
</dbReference>